<reference evidence="2 3" key="1">
    <citation type="submission" date="2017-06" db="EMBL/GenBank/DDBJ databases">
        <title>Comparative genomic analysis of Ambrosia Fusariam Clade fungi.</title>
        <authorList>
            <person name="Stajich J.E."/>
            <person name="Carrillo J."/>
            <person name="Kijimoto T."/>
            <person name="Eskalen A."/>
            <person name="O'Donnell K."/>
            <person name="Kasson M."/>
        </authorList>
    </citation>
    <scope>NUCLEOTIDE SEQUENCE [LARGE SCALE GENOMIC DNA]</scope>
    <source>
        <strain evidence="2 3">NRRL62584</strain>
    </source>
</reference>
<gene>
    <name evidence="2" type="ORF">CEP54_012056</name>
</gene>
<dbReference type="Proteomes" id="UP000288168">
    <property type="component" value="Unassembled WGS sequence"/>
</dbReference>
<dbReference type="InterPro" id="IPR056002">
    <property type="entry name" value="DUF7580"/>
</dbReference>
<dbReference type="Pfam" id="PF24476">
    <property type="entry name" value="DUF7580"/>
    <property type="match status" value="1"/>
</dbReference>
<organism evidence="2 3">
    <name type="scientific">Fusarium duplospermum</name>
    <dbReference type="NCBI Taxonomy" id="1325734"/>
    <lineage>
        <taxon>Eukaryota</taxon>
        <taxon>Fungi</taxon>
        <taxon>Dikarya</taxon>
        <taxon>Ascomycota</taxon>
        <taxon>Pezizomycotina</taxon>
        <taxon>Sordariomycetes</taxon>
        <taxon>Hypocreomycetidae</taxon>
        <taxon>Hypocreales</taxon>
        <taxon>Nectriaceae</taxon>
        <taxon>Fusarium</taxon>
        <taxon>Fusarium solani species complex</taxon>
    </lineage>
</organism>
<protein>
    <recommendedName>
        <fullName evidence="1">DUF7580 domain-containing protein</fullName>
    </recommendedName>
</protein>
<evidence type="ECO:0000259" key="1">
    <source>
        <dbReference type="Pfam" id="PF24476"/>
    </source>
</evidence>
<dbReference type="PANTHER" id="PTHR35186">
    <property type="entry name" value="ANK_REP_REGION DOMAIN-CONTAINING PROTEIN"/>
    <property type="match status" value="1"/>
</dbReference>
<dbReference type="PANTHER" id="PTHR35186:SF4">
    <property type="entry name" value="PRION-INHIBITION AND PROPAGATION HELO DOMAIN-CONTAINING PROTEIN"/>
    <property type="match status" value="1"/>
</dbReference>
<comment type="caution">
    <text evidence="2">The sequence shown here is derived from an EMBL/GenBank/DDBJ whole genome shotgun (WGS) entry which is preliminary data.</text>
</comment>
<name>A0A428PAW1_9HYPO</name>
<dbReference type="OrthoDB" id="3565018at2759"/>
<dbReference type="EMBL" id="NKCI01000167">
    <property type="protein sequence ID" value="RSL50188.1"/>
    <property type="molecule type" value="Genomic_DNA"/>
</dbReference>
<evidence type="ECO:0000313" key="3">
    <source>
        <dbReference type="Proteomes" id="UP000288168"/>
    </source>
</evidence>
<dbReference type="AlphaFoldDB" id="A0A428PAW1"/>
<accession>A0A428PAW1</accession>
<proteinExistence type="predicted"/>
<keyword evidence="3" id="KW-1185">Reference proteome</keyword>
<evidence type="ECO:0000313" key="2">
    <source>
        <dbReference type="EMBL" id="RSL50188.1"/>
    </source>
</evidence>
<feature type="domain" description="DUF7580" evidence="1">
    <location>
        <begin position="425"/>
        <end position="610"/>
    </location>
</feature>
<sequence length="618" mass="69496">MSGFEIVGIVLGGLPLLYEGVKAAQFYSEGLGRWWEFRTDFESFVRAIEFEEVIFGQNLDMLLGALVLSDGEHRTLRRPNTSNLWHHPDIVSKLQLHLGEALPYFIKMLTELDRDINELRAILPIQNGEACFPASRGIDYERLKLSISFSRKRHVLVDKIHTTNERLGQILRNAKAIEMERVFPAHRRVSSSEAHAGSFMQLQKQSRTLYAALKSKFSCSCSSQHRCGISATWDKSNLDTGGPSLKLLIDDREGRKQVRWELEAADRVEPPVPTDQQHNLGQIYELDLQSNLLKAKDDSLKAAKDYNPAALAFSSFELVSDLSNTTVENKGAGWAKNLTAPVKRLNSAIRGTSSTLLGQTKIVQPTQKRPRIIGPAPRPAPTTAKHNITNICSFIKSSPTTDKYLGMIEADYHDIKLYLEPQFQGHLLKAQHETMEAVWSSTIDLSARLRVGLSVAVTLLTLGTSSWIPRCWGRNDVFLMRCNQGSTFGPYLDHTSLSFTLKEEPMNAGDHAVLAMFSLGVLLLELHYRTPLESSPYWDKHCPGGLRNEYTDMAAAREWYEDLASDPALEEGLAEPVRRCIEASFSTYADMEDRAFLIDVLETVVEPLEEFIDQWDGI</sequence>